<keyword evidence="2" id="KW-1185">Reference proteome</keyword>
<protein>
    <submittedName>
        <fullName evidence="1">Uncharacterized protein</fullName>
    </submittedName>
</protein>
<dbReference type="EMBL" id="CM042890">
    <property type="protein sequence ID" value="KAI4311169.1"/>
    <property type="molecule type" value="Genomic_DNA"/>
</dbReference>
<evidence type="ECO:0000313" key="1">
    <source>
        <dbReference type="EMBL" id="KAI4311169.1"/>
    </source>
</evidence>
<comment type="caution">
    <text evidence="1">The sequence shown here is derived from an EMBL/GenBank/DDBJ whole genome shotgun (WGS) entry which is preliminary data.</text>
</comment>
<accession>A0ACB9LIM9</accession>
<sequence>MIKNGMDPGTQRRLHRRYEDFPCSSWPGINGRIWVWCLGDLGTVKSSLGDFVGESKNRILKVIQKCIELFFGIAENKEDYNRFHEAFSKNLKFGIHEDSKNKIAELLSYRSTKSDDETTSLQDYVTSMKEGQSDIYYITGESKRAM</sequence>
<proteinExistence type="predicted"/>
<reference evidence="2" key="1">
    <citation type="journal article" date="2023" name="Front. Plant Sci.">
        <title>Chromosomal-level genome assembly of Melastoma candidum provides insights into trichome evolution.</title>
        <authorList>
            <person name="Zhong Y."/>
            <person name="Wu W."/>
            <person name="Sun C."/>
            <person name="Zou P."/>
            <person name="Liu Y."/>
            <person name="Dai S."/>
            <person name="Zhou R."/>
        </authorList>
    </citation>
    <scope>NUCLEOTIDE SEQUENCE [LARGE SCALE GENOMIC DNA]</scope>
</reference>
<dbReference type="Proteomes" id="UP001057402">
    <property type="component" value="Chromosome 11"/>
</dbReference>
<name>A0ACB9LIM9_9MYRT</name>
<evidence type="ECO:0000313" key="2">
    <source>
        <dbReference type="Proteomes" id="UP001057402"/>
    </source>
</evidence>
<organism evidence="1 2">
    <name type="scientific">Melastoma candidum</name>
    <dbReference type="NCBI Taxonomy" id="119954"/>
    <lineage>
        <taxon>Eukaryota</taxon>
        <taxon>Viridiplantae</taxon>
        <taxon>Streptophyta</taxon>
        <taxon>Embryophyta</taxon>
        <taxon>Tracheophyta</taxon>
        <taxon>Spermatophyta</taxon>
        <taxon>Magnoliopsida</taxon>
        <taxon>eudicotyledons</taxon>
        <taxon>Gunneridae</taxon>
        <taxon>Pentapetalae</taxon>
        <taxon>rosids</taxon>
        <taxon>malvids</taxon>
        <taxon>Myrtales</taxon>
        <taxon>Melastomataceae</taxon>
        <taxon>Melastomatoideae</taxon>
        <taxon>Melastomateae</taxon>
        <taxon>Melastoma</taxon>
    </lineage>
</organism>
<gene>
    <name evidence="1" type="ORF">MLD38_036085</name>
</gene>